<protein>
    <submittedName>
        <fullName evidence="1">Uncharacterized protein</fullName>
    </submittedName>
</protein>
<accession>A0A3M7T6U8</accession>
<gene>
    <name evidence="1" type="ORF">BpHYR1_028870</name>
</gene>
<reference evidence="1 2" key="1">
    <citation type="journal article" date="2018" name="Sci. Rep.">
        <title>Genomic signatures of local adaptation to the degree of environmental predictability in rotifers.</title>
        <authorList>
            <person name="Franch-Gras L."/>
            <person name="Hahn C."/>
            <person name="Garcia-Roger E.M."/>
            <person name="Carmona M.J."/>
            <person name="Serra M."/>
            <person name="Gomez A."/>
        </authorList>
    </citation>
    <scope>NUCLEOTIDE SEQUENCE [LARGE SCALE GENOMIC DNA]</scope>
    <source>
        <strain evidence="1">HYR1</strain>
    </source>
</reference>
<dbReference type="Proteomes" id="UP000276133">
    <property type="component" value="Unassembled WGS sequence"/>
</dbReference>
<organism evidence="1 2">
    <name type="scientific">Brachionus plicatilis</name>
    <name type="common">Marine rotifer</name>
    <name type="synonym">Brachionus muelleri</name>
    <dbReference type="NCBI Taxonomy" id="10195"/>
    <lineage>
        <taxon>Eukaryota</taxon>
        <taxon>Metazoa</taxon>
        <taxon>Spiralia</taxon>
        <taxon>Gnathifera</taxon>
        <taxon>Rotifera</taxon>
        <taxon>Eurotatoria</taxon>
        <taxon>Monogononta</taxon>
        <taxon>Pseudotrocha</taxon>
        <taxon>Ploima</taxon>
        <taxon>Brachionidae</taxon>
        <taxon>Brachionus</taxon>
    </lineage>
</organism>
<proteinExistence type="predicted"/>
<dbReference type="AlphaFoldDB" id="A0A3M7T6U8"/>
<keyword evidence="2" id="KW-1185">Reference proteome</keyword>
<dbReference type="EMBL" id="REGN01000198">
    <property type="protein sequence ID" value="RNA43649.1"/>
    <property type="molecule type" value="Genomic_DNA"/>
</dbReference>
<name>A0A3M7T6U8_BRAPC</name>
<sequence length="67" mass="8060">MCHMHLEIDDQFNLKKQARTRAERNQIASKQSIILELFLYRTKLAPSNIIKKKKLNYFFLLFANNFD</sequence>
<evidence type="ECO:0000313" key="1">
    <source>
        <dbReference type="EMBL" id="RNA43649.1"/>
    </source>
</evidence>
<evidence type="ECO:0000313" key="2">
    <source>
        <dbReference type="Proteomes" id="UP000276133"/>
    </source>
</evidence>
<comment type="caution">
    <text evidence="1">The sequence shown here is derived from an EMBL/GenBank/DDBJ whole genome shotgun (WGS) entry which is preliminary data.</text>
</comment>